<evidence type="ECO:0000256" key="2">
    <source>
        <dbReference type="ARBA" id="ARBA00022475"/>
    </source>
</evidence>
<organism evidence="7">
    <name type="scientific">marine sediment metagenome</name>
    <dbReference type="NCBI Taxonomy" id="412755"/>
    <lineage>
        <taxon>unclassified sequences</taxon>
        <taxon>metagenomes</taxon>
        <taxon>ecological metagenomes</taxon>
    </lineage>
</organism>
<evidence type="ECO:0000256" key="6">
    <source>
        <dbReference type="SAM" id="Phobius"/>
    </source>
</evidence>
<keyword evidence="4 6" id="KW-1133">Transmembrane helix</keyword>
<feature type="transmembrane region" description="Helical" evidence="6">
    <location>
        <begin position="21"/>
        <end position="41"/>
    </location>
</feature>
<dbReference type="Pfam" id="PF02653">
    <property type="entry name" value="BPD_transp_2"/>
    <property type="match status" value="1"/>
</dbReference>
<proteinExistence type="predicted"/>
<dbReference type="AlphaFoldDB" id="X1TF39"/>
<feature type="non-terminal residue" evidence="7">
    <location>
        <position position="1"/>
    </location>
</feature>
<comment type="caution">
    <text evidence="7">The sequence shown here is derived from an EMBL/GenBank/DDBJ whole genome shotgun (WGS) entry which is preliminary data.</text>
</comment>
<feature type="transmembrane region" description="Helical" evidence="6">
    <location>
        <begin position="151"/>
        <end position="171"/>
    </location>
</feature>
<name>X1TF39_9ZZZZ</name>
<dbReference type="PANTHER" id="PTHR32196">
    <property type="entry name" value="ABC TRANSPORTER PERMEASE PROTEIN YPHD-RELATED-RELATED"/>
    <property type="match status" value="1"/>
</dbReference>
<feature type="transmembrane region" description="Helical" evidence="6">
    <location>
        <begin position="72"/>
        <end position="91"/>
    </location>
</feature>
<evidence type="ECO:0000256" key="4">
    <source>
        <dbReference type="ARBA" id="ARBA00022989"/>
    </source>
</evidence>
<dbReference type="CDD" id="cd06579">
    <property type="entry name" value="TM_PBP1_transp_AraH_like"/>
    <property type="match status" value="1"/>
</dbReference>
<evidence type="ECO:0000256" key="5">
    <source>
        <dbReference type="ARBA" id="ARBA00023136"/>
    </source>
</evidence>
<sequence>WNIRDVRNEFIHRLFVGRIGGVLPAQVLWALLVAVVLWFILNRHKFGEHVLFIGDNSEVARVMGVNVPGTKIILFTLMGTLAALSAVILTLEMATFWTTQGSGMLLITMAAVFIGGTSIFGGEGSIIGTFFGSFIVGSLEAGIVATGLGGFWTRFVVGLVLILAVALHSALGRGRGLSAVSFLSFAFRKQKGGDSS</sequence>
<dbReference type="EMBL" id="BARW01011335">
    <property type="protein sequence ID" value="GAI86205.1"/>
    <property type="molecule type" value="Genomic_DNA"/>
</dbReference>
<feature type="transmembrane region" description="Helical" evidence="6">
    <location>
        <begin position="126"/>
        <end position="144"/>
    </location>
</feature>
<gene>
    <name evidence="7" type="ORF">S12H4_21902</name>
</gene>
<dbReference type="PANTHER" id="PTHR32196:SF72">
    <property type="entry name" value="RIBOSE IMPORT PERMEASE PROTEIN RBSC"/>
    <property type="match status" value="1"/>
</dbReference>
<comment type="subcellular location">
    <subcellularLocation>
        <location evidence="1">Cell membrane</location>
        <topology evidence="1">Multi-pass membrane protein</topology>
    </subcellularLocation>
</comment>
<keyword evidence="5 6" id="KW-0472">Membrane</keyword>
<evidence type="ECO:0000256" key="3">
    <source>
        <dbReference type="ARBA" id="ARBA00022692"/>
    </source>
</evidence>
<evidence type="ECO:0000313" key="7">
    <source>
        <dbReference type="EMBL" id="GAI86205.1"/>
    </source>
</evidence>
<dbReference type="GO" id="GO:0022857">
    <property type="term" value="F:transmembrane transporter activity"/>
    <property type="evidence" value="ECO:0007669"/>
    <property type="project" value="InterPro"/>
</dbReference>
<dbReference type="GO" id="GO:0005886">
    <property type="term" value="C:plasma membrane"/>
    <property type="evidence" value="ECO:0007669"/>
    <property type="project" value="UniProtKB-SubCell"/>
</dbReference>
<dbReference type="InterPro" id="IPR001851">
    <property type="entry name" value="ABC_transp_permease"/>
</dbReference>
<keyword evidence="2" id="KW-1003">Cell membrane</keyword>
<accession>X1TF39</accession>
<reference evidence="7" key="1">
    <citation type="journal article" date="2014" name="Front. Microbiol.">
        <title>High frequency of phylogenetically diverse reductive dehalogenase-homologous genes in deep subseafloor sedimentary metagenomes.</title>
        <authorList>
            <person name="Kawai M."/>
            <person name="Futagami T."/>
            <person name="Toyoda A."/>
            <person name="Takaki Y."/>
            <person name="Nishi S."/>
            <person name="Hori S."/>
            <person name="Arai W."/>
            <person name="Tsubouchi T."/>
            <person name="Morono Y."/>
            <person name="Uchiyama I."/>
            <person name="Ito T."/>
            <person name="Fujiyama A."/>
            <person name="Inagaki F."/>
            <person name="Takami H."/>
        </authorList>
    </citation>
    <scope>NUCLEOTIDE SEQUENCE</scope>
    <source>
        <strain evidence="7">Expedition CK06-06</strain>
    </source>
</reference>
<evidence type="ECO:0000256" key="1">
    <source>
        <dbReference type="ARBA" id="ARBA00004651"/>
    </source>
</evidence>
<keyword evidence="3 6" id="KW-0812">Transmembrane</keyword>
<feature type="transmembrane region" description="Helical" evidence="6">
    <location>
        <begin position="103"/>
        <end position="120"/>
    </location>
</feature>
<protein>
    <submittedName>
        <fullName evidence="7">Uncharacterized protein</fullName>
    </submittedName>
</protein>